<sequence length="443" mass="50434">MDSPAVPAPLDPREQPILERLLRTRDALLLLKQDKSSYIKSRDVLPLYEEVVVEVEKLNAVRKGKDRRMAHNRLDYVLDDCFQLISLLFLTVGRNNEAPAVYSLATTVQRLLDHLEEAGFYSSKDLISITKTLAHMNETLDRCREAYSPALITLLESRLEKCRLLLERLQGGLSKLGPELASTHETLVSILRSTAAVNTRSKFSSSEVNGFRNQLKTIQDKIKDGVFVDAEGAPLPGDQVDVKLLLERCWIWTEVVLERQGKVDERFEDQYERLIDIRNQLDRLAVTQAWSLRETDLFGYQRKLDRIDEARVNGNFVDAEGNTADIHAQRTLLYLIRRSYGYIYSLLISSEPVSEALLPVFNQLQTLRKCLLEVQESGGVSNSRELYPYSMKLNSIDNMRVDGKFYVGSDIPEGQGSVNSLLAECYDIVWELRAAVDDEDRST</sequence>
<dbReference type="GO" id="GO:0005737">
    <property type="term" value="C:cytoplasm"/>
    <property type="evidence" value="ECO:0007669"/>
    <property type="project" value="TreeGrafter"/>
</dbReference>
<dbReference type="PANTHER" id="PTHR28086">
    <property type="entry name" value="UPF0662 PROTEIN YPL260W"/>
    <property type="match status" value="1"/>
</dbReference>
<dbReference type="Pfam" id="PF10303">
    <property type="entry name" value="DUF2408"/>
    <property type="match status" value="2"/>
</dbReference>
<dbReference type="AlphaFoldDB" id="A0A319DP81"/>
<dbReference type="InterPro" id="IPR018810">
    <property type="entry name" value="UPF0662"/>
</dbReference>
<dbReference type="GO" id="GO:0005634">
    <property type="term" value="C:nucleus"/>
    <property type="evidence" value="ECO:0007669"/>
    <property type="project" value="TreeGrafter"/>
</dbReference>
<evidence type="ECO:0000313" key="2">
    <source>
        <dbReference type="Proteomes" id="UP000247810"/>
    </source>
</evidence>
<name>A0A319DP81_9EURO</name>
<dbReference type="Proteomes" id="UP000247810">
    <property type="component" value="Unassembled WGS sequence"/>
</dbReference>
<dbReference type="OrthoDB" id="2011986at2759"/>
<dbReference type="PANTHER" id="PTHR28086:SF1">
    <property type="entry name" value="CU(2+) SUPPRESSING AND BLEOMYCIN SENSITIVE PROTEIN 1"/>
    <property type="match status" value="1"/>
</dbReference>
<organism evidence="1 2">
    <name type="scientific">Aspergillus ellipticus CBS 707.79</name>
    <dbReference type="NCBI Taxonomy" id="1448320"/>
    <lineage>
        <taxon>Eukaryota</taxon>
        <taxon>Fungi</taxon>
        <taxon>Dikarya</taxon>
        <taxon>Ascomycota</taxon>
        <taxon>Pezizomycotina</taxon>
        <taxon>Eurotiomycetes</taxon>
        <taxon>Eurotiomycetidae</taxon>
        <taxon>Eurotiales</taxon>
        <taxon>Aspergillaceae</taxon>
        <taxon>Aspergillus</taxon>
        <taxon>Aspergillus subgen. Circumdati</taxon>
    </lineage>
</organism>
<evidence type="ECO:0000313" key="1">
    <source>
        <dbReference type="EMBL" id="PYH99239.1"/>
    </source>
</evidence>
<dbReference type="STRING" id="1448320.A0A319DP81"/>
<keyword evidence="2" id="KW-1185">Reference proteome</keyword>
<proteinExistence type="predicted"/>
<reference evidence="1 2" key="1">
    <citation type="submission" date="2018-02" db="EMBL/GenBank/DDBJ databases">
        <title>The genomes of Aspergillus section Nigri reveals drivers in fungal speciation.</title>
        <authorList>
            <consortium name="DOE Joint Genome Institute"/>
            <person name="Vesth T.C."/>
            <person name="Nybo J."/>
            <person name="Theobald S."/>
            <person name="Brandl J."/>
            <person name="Frisvad J.C."/>
            <person name="Nielsen K.F."/>
            <person name="Lyhne E.K."/>
            <person name="Kogle M.E."/>
            <person name="Kuo A."/>
            <person name="Riley R."/>
            <person name="Clum A."/>
            <person name="Nolan M."/>
            <person name="Lipzen A."/>
            <person name="Salamov A."/>
            <person name="Henrissat B."/>
            <person name="Wiebenga A."/>
            <person name="De vries R.P."/>
            <person name="Grigoriev I.V."/>
            <person name="Mortensen U.H."/>
            <person name="Andersen M.R."/>
            <person name="Baker S.E."/>
        </authorList>
    </citation>
    <scope>NUCLEOTIDE SEQUENCE [LARGE SCALE GENOMIC DNA]</scope>
    <source>
        <strain evidence="1 2">CBS 707.79</strain>
    </source>
</reference>
<dbReference type="EMBL" id="KZ825804">
    <property type="protein sequence ID" value="PYH99239.1"/>
    <property type="molecule type" value="Genomic_DNA"/>
</dbReference>
<accession>A0A319DP81</accession>
<protein>
    <submittedName>
        <fullName evidence="1">Uncharacterized protein</fullName>
    </submittedName>
</protein>
<gene>
    <name evidence="1" type="ORF">BO71DRAFT_343342</name>
</gene>
<dbReference type="VEuPathDB" id="FungiDB:BO71DRAFT_343342"/>